<accession>A0A518BT52</accession>
<name>A0A518BT52_9BACT</name>
<geneLocation type="plasmid" evidence="2">
    <name>ppla133_1</name>
</geneLocation>
<dbReference type="Proteomes" id="UP000316921">
    <property type="component" value="Plasmid pPla133_1"/>
</dbReference>
<sequence length="59" mass="6332">MNYLRLWLITAAALVGLAEQSLSAPSHGLILRTAYVLEQAALDVINTDHPIELASDANS</sequence>
<gene>
    <name evidence="1" type="ORF">Pla133_52760</name>
</gene>
<dbReference type="AlphaFoldDB" id="A0A518BT52"/>
<proteinExistence type="predicted"/>
<dbReference type="KEGG" id="pbap:Pla133_52760"/>
<protein>
    <submittedName>
        <fullName evidence="1">Uncharacterized protein</fullName>
    </submittedName>
</protein>
<dbReference type="RefSeq" id="WP_145071117.1">
    <property type="nucleotide sequence ID" value="NZ_CP036288.1"/>
</dbReference>
<organism evidence="1 2">
    <name type="scientific">Engelhardtia mirabilis</name>
    <dbReference type="NCBI Taxonomy" id="2528011"/>
    <lineage>
        <taxon>Bacteria</taxon>
        <taxon>Pseudomonadati</taxon>
        <taxon>Planctomycetota</taxon>
        <taxon>Planctomycetia</taxon>
        <taxon>Planctomycetia incertae sedis</taxon>
        <taxon>Engelhardtia</taxon>
    </lineage>
</organism>
<keyword evidence="1" id="KW-0614">Plasmid</keyword>
<evidence type="ECO:0000313" key="1">
    <source>
        <dbReference type="EMBL" id="QDU70152.1"/>
    </source>
</evidence>
<keyword evidence="2" id="KW-1185">Reference proteome</keyword>
<dbReference type="EMBL" id="CP036288">
    <property type="protein sequence ID" value="QDU70152.1"/>
    <property type="molecule type" value="Genomic_DNA"/>
</dbReference>
<evidence type="ECO:0000313" key="2">
    <source>
        <dbReference type="Proteomes" id="UP000316921"/>
    </source>
</evidence>
<reference evidence="1 2" key="1">
    <citation type="submission" date="2019-02" db="EMBL/GenBank/DDBJ databases">
        <title>Deep-cultivation of Planctomycetes and their phenomic and genomic characterization uncovers novel biology.</title>
        <authorList>
            <person name="Wiegand S."/>
            <person name="Jogler M."/>
            <person name="Boedeker C."/>
            <person name="Pinto D."/>
            <person name="Vollmers J."/>
            <person name="Rivas-Marin E."/>
            <person name="Kohn T."/>
            <person name="Peeters S.H."/>
            <person name="Heuer A."/>
            <person name="Rast P."/>
            <person name="Oberbeckmann S."/>
            <person name="Bunk B."/>
            <person name="Jeske O."/>
            <person name="Meyerdierks A."/>
            <person name="Storesund J.E."/>
            <person name="Kallscheuer N."/>
            <person name="Luecker S."/>
            <person name="Lage O.M."/>
            <person name="Pohl T."/>
            <person name="Merkel B.J."/>
            <person name="Hornburger P."/>
            <person name="Mueller R.-W."/>
            <person name="Bruemmer F."/>
            <person name="Labrenz M."/>
            <person name="Spormann A.M."/>
            <person name="Op den Camp H."/>
            <person name="Overmann J."/>
            <person name="Amann R."/>
            <person name="Jetten M.S.M."/>
            <person name="Mascher T."/>
            <person name="Medema M.H."/>
            <person name="Devos D.P."/>
            <person name="Kaster A.-K."/>
            <person name="Ovreas L."/>
            <person name="Rohde M."/>
            <person name="Galperin M.Y."/>
            <person name="Jogler C."/>
        </authorList>
    </citation>
    <scope>NUCLEOTIDE SEQUENCE [LARGE SCALE GENOMIC DNA]</scope>
    <source>
        <strain evidence="1 2">Pla133</strain>
        <plasmid evidence="2">ppla133_1</plasmid>
    </source>
</reference>